<dbReference type="eggNOG" id="COG1595">
    <property type="taxonomic scope" value="Bacteria"/>
</dbReference>
<dbReference type="PANTHER" id="PTHR43133:SF57">
    <property type="entry name" value="RNA POLYMERASE SIGMA-70 FACTOR"/>
    <property type="match status" value="1"/>
</dbReference>
<evidence type="ECO:0000256" key="3">
    <source>
        <dbReference type="ARBA" id="ARBA00023082"/>
    </source>
</evidence>
<feature type="domain" description="RNA polymerase sigma-70 region 4" evidence="8">
    <location>
        <begin position="126"/>
        <end position="175"/>
    </location>
</feature>
<keyword evidence="2" id="KW-0805">Transcription regulation</keyword>
<dbReference type="EMBL" id="AP012029">
    <property type="protein sequence ID" value="BAJ64586.1"/>
    <property type="molecule type" value="Genomic_DNA"/>
</dbReference>
<gene>
    <name evidence="9" type="ordered locus">ANT_25600</name>
</gene>
<evidence type="ECO:0000256" key="2">
    <source>
        <dbReference type="ARBA" id="ARBA00023015"/>
    </source>
</evidence>
<reference evidence="9 10" key="1">
    <citation type="submission" date="2010-12" db="EMBL/GenBank/DDBJ databases">
        <title>Whole genome sequence of Anaerolinea thermophila UNI-1.</title>
        <authorList>
            <person name="Narita-Yamada S."/>
            <person name="Kishi E."/>
            <person name="Watanabe Y."/>
            <person name="Takasaki K."/>
            <person name="Ankai A."/>
            <person name="Oguchi A."/>
            <person name="Fukui S."/>
            <person name="Takahashi M."/>
            <person name="Yashiro I."/>
            <person name="Hosoyama A."/>
            <person name="Sekiguchi Y."/>
            <person name="Hanada S."/>
            <person name="Fujita N."/>
        </authorList>
    </citation>
    <scope>NUCLEOTIDE SEQUENCE [LARGE SCALE GENOMIC DNA]</scope>
    <source>
        <strain evidence="10">DSM 14523 / JCM 11388 / NBRC 100420 / UNI-1</strain>
    </source>
</reference>
<organism evidence="9 10">
    <name type="scientific">Anaerolinea thermophila (strain DSM 14523 / JCM 11388 / NBRC 100420 / UNI-1)</name>
    <dbReference type="NCBI Taxonomy" id="926569"/>
    <lineage>
        <taxon>Bacteria</taxon>
        <taxon>Bacillati</taxon>
        <taxon>Chloroflexota</taxon>
        <taxon>Anaerolineae</taxon>
        <taxon>Anaerolineales</taxon>
        <taxon>Anaerolineaceae</taxon>
        <taxon>Anaerolinea</taxon>
    </lineage>
</organism>
<dbReference type="Gene3D" id="1.10.10.10">
    <property type="entry name" value="Winged helix-like DNA-binding domain superfamily/Winged helix DNA-binding domain"/>
    <property type="match status" value="1"/>
</dbReference>
<dbReference type="KEGG" id="atm:ANT_25600"/>
<dbReference type="Proteomes" id="UP000008922">
    <property type="component" value="Chromosome"/>
</dbReference>
<dbReference type="GO" id="GO:0003677">
    <property type="term" value="F:DNA binding"/>
    <property type="evidence" value="ECO:0007669"/>
    <property type="project" value="UniProtKB-KW"/>
</dbReference>
<dbReference type="STRING" id="926569.ANT_25600"/>
<accession>E8MZN8</accession>
<dbReference type="Pfam" id="PF04545">
    <property type="entry name" value="Sigma70_r4"/>
    <property type="match status" value="1"/>
</dbReference>
<name>E8MZN8_ANATU</name>
<dbReference type="AlphaFoldDB" id="E8MZN8"/>
<dbReference type="InterPro" id="IPR007630">
    <property type="entry name" value="RNA_pol_sigma70_r4"/>
</dbReference>
<evidence type="ECO:0000259" key="8">
    <source>
        <dbReference type="Pfam" id="PF04545"/>
    </source>
</evidence>
<comment type="similarity">
    <text evidence="1">Belongs to the sigma-70 factor family. ECF subfamily.</text>
</comment>
<dbReference type="CDD" id="cd06171">
    <property type="entry name" value="Sigma70_r4"/>
    <property type="match status" value="1"/>
</dbReference>
<evidence type="ECO:0000256" key="5">
    <source>
        <dbReference type="ARBA" id="ARBA00023163"/>
    </source>
</evidence>
<keyword evidence="5" id="KW-0804">Transcription</keyword>
<evidence type="ECO:0000313" key="10">
    <source>
        <dbReference type="Proteomes" id="UP000008922"/>
    </source>
</evidence>
<dbReference type="InterPro" id="IPR036388">
    <property type="entry name" value="WH-like_DNA-bd_sf"/>
</dbReference>
<keyword evidence="4" id="KW-0238">DNA-binding</keyword>
<dbReference type="InterPro" id="IPR013324">
    <property type="entry name" value="RNA_pol_sigma_r3/r4-like"/>
</dbReference>
<dbReference type="HOGENOM" id="CLU_047691_3_4_0"/>
<dbReference type="GO" id="GO:0006352">
    <property type="term" value="P:DNA-templated transcription initiation"/>
    <property type="evidence" value="ECO:0007669"/>
    <property type="project" value="InterPro"/>
</dbReference>
<dbReference type="RefSeq" id="WP_013560941.1">
    <property type="nucleotide sequence ID" value="NC_014960.1"/>
</dbReference>
<evidence type="ECO:0000313" key="9">
    <source>
        <dbReference type="EMBL" id="BAJ64586.1"/>
    </source>
</evidence>
<dbReference type="Gene3D" id="1.10.1740.10">
    <property type="match status" value="1"/>
</dbReference>
<evidence type="ECO:0000256" key="6">
    <source>
        <dbReference type="SAM" id="MobiDB-lite"/>
    </source>
</evidence>
<evidence type="ECO:0000256" key="4">
    <source>
        <dbReference type="ARBA" id="ARBA00023125"/>
    </source>
</evidence>
<keyword evidence="3" id="KW-0731">Sigma factor</keyword>
<dbReference type="InterPro" id="IPR014284">
    <property type="entry name" value="RNA_pol_sigma-70_dom"/>
</dbReference>
<protein>
    <submittedName>
        <fullName evidence="9">RNA polymerase ECF-type sigma factor</fullName>
    </submittedName>
</protein>
<evidence type="ECO:0000259" key="7">
    <source>
        <dbReference type="Pfam" id="PF04542"/>
    </source>
</evidence>
<dbReference type="NCBIfam" id="TIGR02937">
    <property type="entry name" value="sigma70-ECF"/>
    <property type="match status" value="1"/>
</dbReference>
<dbReference type="InterPro" id="IPR007627">
    <property type="entry name" value="RNA_pol_sigma70_r2"/>
</dbReference>
<dbReference type="PANTHER" id="PTHR43133">
    <property type="entry name" value="RNA POLYMERASE ECF-TYPE SIGMA FACTO"/>
    <property type="match status" value="1"/>
</dbReference>
<dbReference type="SUPFAM" id="SSF88946">
    <property type="entry name" value="Sigma2 domain of RNA polymerase sigma factors"/>
    <property type="match status" value="1"/>
</dbReference>
<dbReference type="InParanoid" id="E8MZN8"/>
<feature type="region of interest" description="Disordered" evidence="6">
    <location>
        <begin position="93"/>
        <end position="113"/>
    </location>
</feature>
<sequence length="185" mass="21297">MPETSTVPHLIVRAQRGSREATAQLYELYHDEIYRFLAYRTGDSDSAADLTGEVFLKMVEALPNYRSNGAPFRAWLYQIARNLAIDHFRRGKSHPQENLSENHQAVNETPEETVQSRSQVQELYIALQRLPEDQRDVLVLRFLNGLPLAEVARILHRSEDAIKGLQRRGLIALREEMKSLEVPYV</sequence>
<dbReference type="Pfam" id="PF04542">
    <property type="entry name" value="Sigma70_r2"/>
    <property type="match status" value="1"/>
</dbReference>
<keyword evidence="10" id="KW-1185">Reference proteome</keyword>
<dbReference type="GO" id="GO:0016987">
    <property type="term" value="F:sigma factor activity"/>
    <property type="evidence" value="ECO:0007669"/>
    <property type="project" value="UniProtKB-KW"/>
</dbReference>
<dbReference type="FunCoup" id="E8MZN8">
    <property type="interactions" value="8"/>
</dbReference>
<proteinExistence type="inferred from homology"/>
<evidence type="ECO:0000256" key="1">
    <source>
        <dbReference type="ARBA" id="ARBA00010641"/>
    </source>
</evidence>
<dbReference type="InterPro" id="IPR039425">
    <property type="entry name" value="RNA_pol_sigma-70-like"/>
</dbReference>
<dbReference type="SUPFAM" id="SSF88659">
    <property type="entry name" value="Sigma3 and sigma4 domains of RNA polymerase sigma factors"/>
    <property type="match status" value="1"/>
</dbReference>
<feature type="compositionally biased region" description="Polar residues" evidence="6">
    <location>
        <begin position="96"/>
        <end position="113"/>
    </location>
</feature>
<feature type="domain" description="RNA polymerase sigma-70 region 2" evidence="7">
    <location>
        <begin position="25"/>
        <end position="92"/>
    </location>
</feature>
<dbReference type="InterPro" id="IPR013325">
    <property type="entry name" value="RNA_pol_sigma_r2"/>
</dbReference>